<dbReference type="InterPro" id="IPR059226">
    <property type="entry name" value="Choice_anch_Q_dom"/>
</dbReference>
<gene>
    <name evidence="2" type="ORF">METZ01_LOCUS371090</name>
</gene>
<dbReference type="InterPro" id="IPR007742">
    <property type="entry name" value="NosD_dom"/>
</dbReference>
<accession>A0A382T851</accession>
<dbReference type="PANTHER" id="PTHR11319:SF35">
    <property type="entry name" value="OUTER MEMBRANE PROTEIN PMPC-RELATED"/>
    <property type="match status" value="1"/>
</dbReference>
<dbReference type="SUPFAM" id="SSF51126">
    <property type="entry name" value="Pectin lyase-like"/>
    <property type="match status" value="1"/>
</dbReference>
<feature type="non-terminal residue" evidence="2">
    <location>
        <position position="1"/>
    </location>
</feature>
<name>A0A382T851_9ZZZZ</name>
<sequence>TTIIDGNQSGSVVTFINGEDSTAVLTGFTIQNGLASYGGGIRPDHSDPTLDNLIIQNNTATSSGGGISFYYSRSNLINSIVRNNHADYNGGGLALAHEPVKIINTLIINNTCTNNGAGINVYNENHEIANCTIVGNSPDGLGGGIRLAQDAHVVLLNSIIHSNENGNIRLKPNSNAPKSITISYSDIQGGQESIVTNDSGTVTWGSGNIDVNPMFVDAANGDYLLSDTSPCISAGTASITIEGVTYTAPTTDITGVPDSRPSPAGTIPDMGAYENSNGVASYSGDTYYVSASSNYGNGSSTYPF</sequence>
<dbReference type="NCBIfam" id="NF041518">
    <property type="entry name" value="choice_anch_Q"/>
    <property type="match status" value="1"/>
</dbReference>
<dbReference type="InterPro" id="IPR012334">
    <property type="entry name" value="Pectin_lyas_fold"/>
</dbReference>
<dbReference type="AlphaFoldDB" id="A0A382T851"/>
<feature type="non-terminal residue" evidence="2">
    <location>
        <position position="304"/>
    </location>
</feature>
<dbReference type="Pfam" id="PF05048">
    <property type="entry name" value="NosD"/>
    <property type="match status" value="1"/>
</dbReference>
<dbReference type="Gene3D" id="2.160.20.10">
    <property type="entry name" value="Single-stranded right-handed beta-helix, Pectin lyase-like"/>
    <property type="match status" value="1"/>
</dbReference>
<dbReference type="PANTHER" id="PTHR11319">
    <property type="entry name" value="G PROTEIN-COUPLED RECEPTOR-RELATED"/>
    <property type="match status" value="1"/>
</dbReference>
<proteinExistence type="predicted"/>
<dbReference type="SMART" id="SM00710">
    <property type="entry name" value="PbH1"/>
    <property type="match status" value="7"/>
</dbReference>
<dbReference type="EMBL" id="UINC01134599">
    <property type="protein sequence ID" value="SVD18236.1"/>
    <property type="molecule type" value="Genomic_DNA"/>
</dbReference>
<feature type="domain" description="Periplasmic copper-binding protein NosD beta helix" evidence="1">
    <location>
        <begin position="23"/>
        <end position="168"/>
    </location>
</feature>
<evidence type="ECO:0000259" key="1">
    <source>
        <dbReference type="Pfam" id="PF05048"/>
    </source>
</evidence>
<protein>
    <recommendedName>
        <fullName evidence="1">Periplasmic copper-binding protein NosD beta helix domain-containing protein</fullName>
    </recommendedName>
</protein>
<organism evidence="2">
    <name type="scientific">marine metagenome</name>
    <dbReference type="NCBI Taxonomy" id="408172"/>
    <lineage>
        <taxon>unclassified sequences</taxon>
        <taxon>metagenomes</taxon>
        <taxon>ecological metagenomes</taxon>
    </lineage>
</organism>
<dbReference type="InterPro" id="IPR011050">
    <property type="entry name" value="Pectin_lyase_fold/virulence"/>
</dbReference>
<evidence type="ECO:0000313" key="2">
    <source>
        <dbReference type="EMBL" id="SVD18236.1"/>
    </source>
</evidence>
<dbReference type="InterPro" id="IPR006626">
    <property type="entry name" value="PbH1"/>
</dbReference>
<reference evidence="2" key="1">
    <citation type="submission" date="2018-05" db="EMBL/GenBank/DDBJ databases">
        <authorList>
            <person name="Lanie J.A."/>
            <person name="Ng W.-L."/>
            <person name="Kazmierczak K.M."/>
            <person name="Andrzejewski T.M."/>
            <person name="Davidsen T.M."/>
            <person name="Wayne K.J."/>
            <person name="Tettelin H."/>
            <person name="Glass J.I."/>
            <person name="Rusch D."/>
            <person name="Podicherti R."/>
            <person name="Tsui H.-C.T."/>
            <person name="Winkler M.E."/>
        </authorList>
    </citation>
    <scope>NUCLEOTIDE SEQUENCE</scope>
</reference>